<accession>A0A454APN1</accession>
<dbReference type="GeneID" id="31508061"/>
<evidence type="ECO:0008006" key="3">
    <source>
        <dbReference type="Google" id="ProtNLM"/>
    </source>
</evidence>
<evidence type="ECO:0000313" key="1">
    <source>
        <dbReference type="EMBL" id="ADR25028.1"/>
    </source>
</evidence>
<sequence length="677" mass="79826">MKLKHKNSIFNMGDTSIRVHEIVEINFILLNLIDKFMKRNKIWDKKEQENFYQLFINEIINLERNYGQKLFKKFSRTSDKEVDESKQGLRARTLTNNLMKIGFINKDRKISDVGYSYLYGSLKNPDRIESLLNLSTHNLVYLRQLFKTKIYDSESDEYFYNFRFAIKFLSKYTGISQNHFLTIIESIRPTQSNKELNHIIDDYQQVYYNKLSFDDFYKNNFTHLFISHVDIDKAESLLQNDKFDFDEFSSLFTNKKTTKSVKEYLNFVNTLINFNNNPSKENMDLLILSSKKDVIKKAFGSNSTLFKYNSKDTVDSFISKNKNDTLLLKPINKIYIEFIMNKTADIIREYSDMCKRLFEISGLISFNNGIVKLNQSWIITPLLSFLSDKFTLRGRDSYLDYENKDNSVWFSDLSLCEIFGINGNDIDAIMNLIKKQIGFGDGSYDFKFNLELKNEEEFRDYIYKKFPKKKVIEILQNIDTRNDEFVFNLVTRNATIPTIYEYILTIAWFYISESKNYNLHKCFGVTLDGNHLPIIHNSGYKGDIEIFTDKYSLQIEATLVNKYNQKRAELEPVIRHAINFESKNYAPQTIYIANELDDNVINIFRASQFIEFKDTTSNMRHVYGVNIFAFTTNEIIRILDSDITDTEILNVINKHKNNTPIFIKQGWREHVLSDLFS</sequence>
<dbReference type="Proteomes" id="UP000008713">
    <property type="component" value="Chromosome"/>
</dbReference>
<dbReference type="RefSeq" id="WP_013456255.1">
    <property type="nucleotide sequence ID" value="NC_014760.1"/>
</dbReference>
<name>A0A454APN1_MYCBG</name>
<dbReference type="Pfam" id="PF09491">
    <property type="entry name" value="RE_AlwI"/>
    <property type="match status" value="1"/>
</dbReference>
<dbReference type="InterPro" id="IPR018573">
    <property type="entry name" value="Restrct_endonuc_II_AlwI"/>
</dbReference>
<gene>
    <name evidence="1" type="ordered locus">MBOVPG45_0721</name>
</gene>
<reference evidence="1 2" key="1">
    <citation type="journal article" date="2011" name="Infect. Immun.">
        <title>Complete genome sequence of Mycoplasma bovis type strain PG45 (ATCC 25523).</title>
        <authorList>
            <person name="Wise K.S."/>
            <person name="Calcutt M.J."/>
            <person name="Foecking M.F."/>
            <person name="Roske K."/>
            <person name="Madupu R."/>
            <person name="Methe B.A."/>
        </authorList>
    </citation>
    <scope>NUCLEOTIDE SEQUENCE [LARGE SCALE GENOMIC DNA]</scope>
    <source>
        <strain evidence="2">ATCC 25523 / DSM 22781 / NCTC 10131 / PG45</strain>
    </source>
</reference>
<proteinExistence type="predicted"/>
<organism evidence="1 2">
    <name type="scientific">Mycoplasmopsis bovis (strain ATCC 25523 / DSM 22781 / NCTC 10131 / PG45)</name>
    <name type="common">Mycoplasma bovis</name>
    <dbReference type="NCBI Taxonomy" id="289397"/>
    <lineage>
        <taxon>Bacteria</taxon>
        <taxon>Bacillati</taxon>
        <taxon>Mycoplasmatota</taxon>
        <taxon>Mycoplasmoidales</taxon>
        <taxon>Metamycoplasmataceae</taxon>
        <taxon>Mycoplasmopsis</taxon>
    </lineage>
</organism>
<dbReference type="Gene3D" id="3.40.91.50">
    <property type="match status" value="1"/>
</dbReference>
<protein>
    <recommendedName>
        <fullName evidence="3">AlwI family type II restriction endonuclease</fullName>
    </recommendedName>
</protein>
<evidence type="ECO:0000313" key="2">
    <source>
        <dbReference type="Proteomes" id="UP000008713"/>
    </source>
</evidence>
<dbReference type="AlphaFoldDB" id="A0A454APN1"/>
<dbReference type="KEGG" id="mbv:MBOVPG45_0721"/>
<dbReference type="EMBL" id="CP002188">
    <property type="protein sequence ID" value="ADR25028.1"/>
    <property type="molecule type" value="Genomic_DNA"/>
</dbReference>
<dbReference type="REBASE" id="29386">
    <property type="entry name" value="Mbo45IVP"/>
</dbReference>